<evidence type="ECO:0000313" key="2">
    <source>
        <dbReference type="Proteomes" id="UP000029444"/>
    </source>
</evidence>
<dbReference type="Gene3D" id="2.60.120.380">
    <property type="match status" value="1"/>
</dbReference>
<dbReference type="PATRIC" id="fig|1177154.3.peg.2166"/>
<reference evidence="1 2" key="1">
    <citation type="submission" date="2012-09" db="EMBL/GenBank/DDBJ databases">
        <title>Genome Sequence of alkane-degrading Bacterium Alcanivorax sp. 19-m-6.</title>
        <authorList>
            <person name="Lai Q."/>
            <person name="Shao Z."/>
        </authorList>
    </citation>
    <scope>NUCLEOTIDE SEQUENCE [LARGE SCALE GENOMIC DNA]</scope>
    <source>
        <strain evidence="1 2">19-m-6</strain>
    </source>
</reference>
<dbReference type="Proteomes" id="UP000029444">
    <property type="component" value="Unassembled WGS sequence"/>
</dbReference>
<organism evidence="1 2">
    <name type="scientific">Alcanivorax nanhaiticus</name>
    <dbReference type="NCBI Taxonomy" id="1177154"/>
    <lineage>
        <taxon>Bacteria</taxon>
        <taxon>Pseudomonadati</taxon>
        <taxon>Pseudomonadota</taxon>
        <taxon>Gammaproteobacteria</taxon>
        <taxon>Oceanospirillales</taxon>
        <taxon>Alcanivoracaceae</taxon>
        <taxon>Alcanivorax</taxon>
    </lineage>
</organism>
<proteinExistence type="predicted"/>
<dbReference type="eggNOG" id="ENOG5033ZD4">
    <property type="taxonomic scope" value="Bacteria"/>
</dbReference>
<name>A0A095SJK7_9GAMM</name>
<evidence type="ECO:0000313" key="1">
    <source>
        <dbReference type="EMBL" id="KGD64762.1"/>
    </source>
</evidence>
<sequence>MYRFSLEAGSIVEIEVDGSFESVLSLYDDEDALLMTDSTVRLRSEEGGDYAVVVSGDSSDSYGPFSISSKNIELNDTGVLVVPGTTSGWLQSEPRSYTFTVSENSAYQIDVVSADFDSVLVMEGPNGYYTENDDGGEDNNARMGDLLVPGEYTLTVGSYEGRQGLFDIKISSLDIQITESDTLSLGSEITGWMSAGSDSYSLEIQEEGEYQIDMRSLSLDSVLVIEGPDGFYAEDDDGGEDYNSRIIETLKPGSYQVTAHRHPESEAHSGVYSLYAGRR</sequence>
<gene>
    <name evidence="1" type="ORF">Y5S_02128</name>
</gene>
<comment type="caution">
    <text evidence="1">The sequence shown here is derived from an EMBL/GenBank/DDBJ whole genome shotgun (WGS) entry which is preliminary data.</text>
</comment>
<keyword evidence="2" id="KW-1185">Reference proteome</keyword>
<dbReference type="EMBL" id="ARXV01000007">
    <property type="protein sequence ID" value="KGD64762.1"/>
    <property type="molecule type" value="Genomic_DNA"/>
</dbReference>
<dbReference type="STRING" id="1177154.Y5S_02128"/>
<protein>
    <recommendedName>
        <fullName evidence="3">Peptidase C-terminal archaeal/bacterial domain-containing protein</fullName>
    </recommendedName>
</protein>
<dbReference type="AlphaFoldDB" id="A0A095SJK7"/>
<evidence type="ECO:0008006" key="3">
    <source>
        <dbReference type="Google" id="ProtNLM"/>
    </source>
</evidence>
<accession>A0A095SJK7</accession>